<evidence type="ECO:0000313" key="3">
    <source>
        <dbReference type="Proteomes" id="UP001153069"/>
    </source>
</evidence>
<sequence length="316" mass="34336">MADTLGTDSSKKRRSYASVTSATAVGTKKKTRKAKPKPSAAEVARGATEWKVDEFYSWSVETQTSKLPFCLAEGISLHQFEKMIEHREKTGRSSQTGGCFKWEFRAGKAWIYELPHRCHEEAAGQLAQEIVLGLGAHGRDVKIPPSPRMADSNGALSAEPDSSVEVRGGGRPGPGSPDRSDAQGNRFSNIVFEVAYNESERHVRAKAQAWLLTAPTQPQYGVQQGIVVKIGTNVRVSGHRTMKAFRYERANLGNPVQEIEFGHDGPNGGATAAGIPAMQINVPTVSIYHPLAVPDGLGPSIPIDLFEIRQVIEDSF</sequence>
<dbReference type="Proteomes" id="UP001153069">
    <property type="component" value="Unassembled WGS sequence"/>
</dbReference>
<gene>
    <name evidence="2" type="ORF">SEMRO_950_G223730.1</name>
</gene>
<dbReference type="EMBL" id="CAICTM010000948">
    <property type="protein sequence ID" value="CAB9518625.1"/>
    <property type="molecule type" value="Genomic_DNA"/>
</dbReference>
<dbReference type="OrthoDB" id="76567at2759"/>
<feature type="region of interest" description="Disordered" evidence="1">
    <location>
        <begin position="142"/>
        <end position="184"/>
    </location>
</feature>
<accession>A0A9N8EDY2</accession>
<reference evidence="2" key="1">
    <citation type="submission" date="2020-06" db="EMBL/GenBank/DDBJ databases">
        <authorList>
            <consortium name="Plant Systems Biology data submission"/>
        </authorList>
    </citation>
    <scope>NUCLEOTIDE SEQUENCE</scope>
    <source>
        <strain evidence="2">D6</strain>
    </source>
</reference>
<organism evidence="2 3">
    <name type="scientific">Seminavis robusta</name>
    <dbReference type="NCBI Taxonomy" id="568900"/>
    <lineage>
        <taxon>Eukaryota</taxon>
        <taxon>Sar</taxon>
        <taxon>Stramenopiles</taxon>
        <taxon>Ochrophyta</taxon>
        <taxon>Bacillariophyta</taxon>
        <taxon>Bacillariophyceae</taxon>
        <taxon>Bacillariophycidae</taxon>
        <taxon>Naviculales</taxon>
        <taxon>Naviculaceae</taxon>
        <taxon>Seminavis</taxon>
    </lineage>
</organism>
<protein>
    <submittedName>
        <fullName evidence="2">Uncharacterized protein</fullName>
    </submittedName>
</protein>
<proteinExistence type="predicted"/>
<feature type="compositionally biased region" description="Basic residues" evidence="1">
    <location>
        <begin position="27"/>
        <end position="36"/>
    </location>
</feature>
<comment type="caution">
    <text evidence="2">The sequence shown here is derived from an EMBL/GenBank/DDBJ whole genome shotgun (WGS) entry which is preliminary data.</text>
</comment>
<feature type="region of interest" description="Disordered" evidence="1">
    <location>
        <begin position="1"/>
        <end position="42"/>
    </location>
</feature>
<name>A0A9N8EDY2_9STRA</name>
<keyword evidence="3" id="KW-1185">Reference proteome</keyword>
<evidence type="ECO:0000313" key="2">
    <source>
        <dbReference type="EMBL" id="CAB9518625.1"/>
    </source>
</evidence>
<evidence type="ECO:0000256" key="1">
    <source>
        <dbReference type="SAM" id="MobiDB-lite"/>
    </source>
</evidence>
<dbReference type="AlphaFoldDB" id="A0A9N8EDY2"/>